<protein>
    <recommendedName>
        <fullName evidence="3">Group-specific protein</fullName>
    </recommendedName>
</protein>
<accession>A0A852TB67</accession>
<gene>
    <name evidence="1" type="ORF">F4694_001457</name>
</gene>
<organism evidence="1 2">
    <name type="scientific">Neobacillus niacini</name>
    <dbReference type="NCBI Taxonomy" id="86668"/>
    <lineage>
        <taxon>Bacteria</taxon>
        <taxon>Bacillati</taxon>
        <taxon>Bacillota</taxon>
        <taxon>Bacilli</taxon>
        <taxon>Bacillales</taxon>
        <taxon>Bacillaceae</taxon>
        <taxon>Neobacillus</taxon>
    </lineage>
</organism>
<reference evidence="2" key="2">
    <citation type="submission" date="2020-08" db="EMBL/GenBank/DDBJ databases">
        <title>The Agave Microbiome: Exploring the role of microbial communities in plant adaptations to desert environments.</title>
        <authorList>
            <person name="Partida-Martinez L.P."/>
        </authorList>
    </citation>
    <scope>NUCLEOTIDE SEQUENCE [LARGE SCALE GENOMIC DNA]</scope>
    <source>
        <strain evidence="2">AT2.8</strain>
    </source>
</reference>
<proteinExistence type="predicted"/>
<name>A0A852TB67_9BACI</name>
<dbReference type="EMBL" id="JACCBX010000003">
    <property type="protein sequence ID" value="NYE04708.1"/>
    <property type="molecule type" value="Genomic_DNA"/>
</dbReference>
<dbReference type="Proteomes" id="UP000548423">
    <property type="component" value="Unassembled WGS sequence"/>
</dbReference>
<evidence type="ECO:0000313" key="2">
    <source>
        <dbReference type="Proteomes" id="UP000548423"/>
    </source>
</evidence>
<sequence>MFDPTAFDNMKVVIEGALYDLDLAGEIVITDRNDIVNMAKMSRSFDVHFQLTSSQQASVTAKLEIKADLINLAAELLPNSLSQKDAGCTIKLQFFHYGITDEGQLKKIREIMTDIWGESRQISQSVTYTPSKSLIHNSISIEFARLINEDQMDDLVDMIDFMIKTIEHLQSYLINLS</sequence>
<evidence type="ECO:0008006" key="3">
    <source>
        <dbReference type="Google" id="ProtNLM"/>
    </source>
</evidence>
<comment type="caution">
    <text evidence="1">The sequence shown here is derived from an EMBL/GenBank/DDBJ whole genome shotgun (WGS) entry which is preliminary data.</text>
</comment>
<evidence type="ECO:0000313" key="1">
    <source>
        <dbReference type="EMBL" id="NYE04708.1"/>
    </source>
</evidence>
<dbReference type="AlphaFoldDB" id="A0A852TB67"/>
<reference evidence="2" key="1">
    <citation type="submission" date="2020-07" db="EMBL/GenBank/DDBJ databases">
        <authorList>
            <person name="Partida-Martinez L."/>
            <person name="Huntemann M."/>
            <person name="Clum A."/>
            <person name="Wang J."/>
            <person name="Palaniappan K."/>
            <person name="Ritter S."/>
            <person name="Chen I.-M."/>
            <person name="Stamatis D."/>
            <person name="Reddy T."/>
            <person name="O'Malley R."/>
            <person name="Daum C."/>
            <person name="Shapiro N."/>
            <person name="Ivanova N."/>
            <person name="Kyrpides N."/>
            <person name="Woyke T."/>
        </authorList>
    </citation>
    <scope>NUCLEOTIDE SEQUENCE [LARGE SCALE GENOMIC DNA]</scope>
    <source>
        <strain evidence="2">AT2.8</strain>
    </source>
</reference>